<keyword evidence="3" id="KW-1185">Reference proteome</keyword>
<keyword evidence="1" id="KW-0812">Transmembrane</keyword>
<dbReference type="AlphaFoldDB" id="A0A5S3Q8D4"/>
<evidence type="ECO:0000313" key="3">
    <source>
        <dbReference type="Proteomes" id="UP000310314"/>
    </source>
</evidence>
<accession>A0A5S3Q8D4</accession>
<dbReference type="Proteomes" id="UP000310314">
    <property type="component" value="Unassembled WGS sequence"/>
</dbReference>
<feature type="transmembrane region" description="Helical" evidence="1">
    <location>
        <begin position="151"/>
        <end position="170"/>
    </location>
</feature>
<dbReference type="OrthoDB" id="1441218at2"/>
<name>A0A5S3Q8D4_9FLAO</name>
<sequence length="196" mass="23350">MIEDELIKIWQSSSNPERVKFEKSKLMLELDSSLERFQIWWKNMERVNVISGWVTVLGFIPGIIWVPYTSMKISSVLIMVWAIYIGRRGKSVKKFKPNELEENYLQYLEKTKTYLLAQKRFFETSLNWRVLTILPIYAFFFTGIWDKPLARYVGVISFFGLVGILIYSYYKSKRIVRNKISPRINKVEELIKKLKE</sequence>
<organism evidence="2 3">
    <name type="scientific">Maribacter algarum</name>
    <name type="common">ex Zhang et al. 2020</name>
    <dbReference type="NCBI Taxonomy" id="2578118"/>
    <lineage>
        <taxon>Bacteria</taxon>
        <taxon>Pseudomonadati</taxon>
        <taxon>Bacteroidota</taxon>
        <taxon>Flavobacteriia</taxon>
        <taxon>Flavobacteriales</taxon>
        <taxon>Flavobacteriaceae</taxon>
        <taxon>Maribacter</taxon>
    </lineage>
</organism>
<keyword evidence="1" id="KW-1133">Transmembrane helix</keyword>
<keyword evidence="1" id="KW-0472">Membrane</keyword>
<feature type="transmembrane region" description="Helical" evidence="1">
    <location>
        <begin position="70"/>
        <end position="86"/>
    </location>
</feature>
<reference evidence="2 3" key="1">
    <citation type="submission" date="2019-05" db="EMBL/GenBank/DDBJ databases">
        <authorList>
            <person name="Zhang J.-Y."/>
            <person name="Feg X."/>
            <person name="Du Z.-J."/>
        </authorList>
    </citation>
    <scope>NUCLEOTIDE SEQUENCE [LARGE SCALE GENOMIC DNA]</scope>
    <source>
        <strain evidence="2 3">RZ26</strain>
    </source>
</reference>
<proteinExistence type="predicted"/>
<comment type="caution">
    <text evidence="2">The sequence shown here is derived from an EMBL/GenBank/DDBJ whole genome shotgun (WGS) entry which is preliminary data.</text>
</comment>
<dbReference type="EMBL" id="VATY01000005">
    <property type="protein sequence ID" value="TMM53171.1"/>
    <property type="molecule type" value="Genomic_DNA"/>
</dbReference>
<feature type="transmembrane region" description="Helical" evidence="1">
    <location>
        <begin position="126"/>
        <end position="145"/>
    </location>
</feature>
<protein>
    <submittedName>
        <fullName evidence="2">Uncharacterized protein</fullName>
    </submittedName>
</protein>
<evidence type="ECO:0000256" key="1">
    <source>
        <dbReference type="SAM" id="Phobius"/>
    </source>
</evidence>
<gene>
    <name evidence="2" type="ORF">FEE95_19060</name>
</gene>
<evidence type="ECO:0000313" key="2">
    <source>
        <dbReference type="EMBL" id="TMM53171.1"/>
    </source>
</evidence>
<dbReference type="RefSeq" id="WP_138659631.1">
    <property type="nucleotide sequence ID" value="NZ_VATY01000005.1"/>
</dbReference>